<evidence type="ECO:0000313" key="1">
    <source>
        <dbReference type="EMBL" id="SAL85460.1"/>
    </source>
</evidence>
<proteinExistence type="predicted"/>
<dbReference type="SUPFAM" id="SSF46785">
    <property type="entry name" value="Winged helix' DNA-binding domain"/>
    <property type="match status" value="1"/>
</dbReference>
<dbReference type="InterPro" id="IPR036390">
    <property type="entry name" value="WH_DNA-bd_sf"/>
</dbReference>
<accession>A0A158KXX0</accession>
<reference evidence="1" key="1">
    <citation type="submission" date="2016-01" db="EMBL/GenBank/DDBJ databases">
        <authorList>
            <person name="Peeters C."/>
        </authorList>
    </citation>
    <scope>NUCLEOTIDE SEQUENCE [LARGE SCALE GENOMIC DNA]</scope>
    <source>
        <strain evidence="1">LMG 22937</strain>
    </source>
</reference>
<dbReference type="Gene3D" id="1.10.10.10">
    <property type="entry name" value="Winged helix-like DNA-binding domain superfamily/Winged helix DNA-binding domain"/>
    <property type="match status" value="1"/>
</dbReference>
<dbReference type="AlphaFoldDB" id="A0A158KXX0"/>
<keyword evidence="2" id="KW-1185">Reference proteome</keyword>
<dbReference type="Proteomes" id="UP000054925">
    <property type="component" value="Unassembled WGS sequence"/>
</dbReference>
<sequence length="226" mass="25239">MYDEFKHFSSEVIKKAVKEVNLVSNILVTPEYKREARRVAEIRFLVAENPQKSVYDGGDEDDQDKIRASDSFRRLTALGIGDRLAITWIQQEPARALQTAIYVEEKARKNQISGSPGGYARSIFENGNNLEISPLERLQEEKIAAAKSQEEKKKTVEAAADARARETSAAIKALSIAERRKLAAKYLADGGKGISYQNETGTFKDVLERTAYTAWLRATIAARIKA</sequence>
<name>A0A158KXX0_9BURK</name>
<comment type="caution">
    <text evidence="1">The sequence shown here is derived from an EMBL/GenBank/DDBJ whole genome shotgun (WGS) entry which is preliminary data.</text>
</comment>
<dbReference type="InterPro" id="IPR036388">
    <property type="entry name" value="WH-like_DNA-bd_sf"/>
</dbReference>
<organism evidence="1 2">
    <name type="scientific">Caballeronia terrestris</name>
    <dbReference type="NCBI Taxonomy" id="1226301"/>
    <lineage>
        <taxon>Bacteria</taxon>
        <taxon>Pseudomonadati</taxon>
        <taxon>Pseudomonadota</taxon>
        <taxon>Betaproteobacteria</taxon>
        <taxon>Burkholderiales</taxon>
        <taxon>Burkholderiaceae</taxon>
        <taxon>Caballeronia</taxon>
    </lineage>
</organism>
<dbReference type="Pfam" id="PF21205">
    <property type="entry name" value="Rep3_C"/>
    <property type="match status" value="1"/>
</dbReference>
<protein>
    <submittedName>
        <fullName evidence="1">Initiator RepB protein</fullName>
    </submittedName>
</protein>
<gene>
    <name evidence="1" type="ORF">AWB67_06949</name>
</gene>
<evidence type="ECO:0000313" key="2">
    <source>
        <dbReference type="Proteomes" id="UP000054925"/>
    </source>
</evidence>
<dbReference type="EMBL" id="FCOL02000173">
    <property type="protein sequence ID" value="SAL85460.1"/>
    <property type="molecule type" value="Genomic_DNA"/>
</dbReference>